<dbReference type="Pfam" id="PF04548">
    <property type="entry name" value="AIG1"/>
    <property type="match status" value="1"/>
</dbReference>
<evidence type="ECO:0000256" key="6">
    <source>
        <dbReference type="ARBA" id="ARBA00022723"/>
    </source>
</evidence>
<evidence type="ECO:0000256" key="16">
    <source>
        <dbReference type="SAM" id="MobiDB-lite"/>
    </source>
</evidence>
<evidence type="ECO:0000256" key="8">
    <source>
        <dbReference type="ARBA" id="ARBA00022801"/>
    </source>
</evidence>
<comment type="subcellular location">
    <subcellularLocation>
        <location evidence="15">Plastid</location>
        <location evidence="15">Chloroplast outer membrane</location>
        <topology evidence="15">Single-pass membrane protein</topology>
    </subcellularLocation>
</comment>
<dbReference type="GO" id="GO:0016787">
    <property type="term" value="F:hydrolase activity"/>
    <property type="evidence" value="ECO:0007669"/>
    <property type="project" value="UniProtKB-KW"/>
</dbReference>
<dbReference type="GO" id="GO:0045036">
    <property type="term" value="P:protein targeting to chloroplast"/>
    <property type="evidence" value="ECO:0007669"/>
    <property type="project" value="TreeGrafter"/>
</dbReference>
<dbReference type="EMBL" id="JABCRI010000001">
    <property type="protein sequence ID" value="KAF8413451.1"/>
    <property type="molecule type" value="Genomic_DNA"/>
</dbReference>
<evidence type="ECO:0000256" key="10">
    <source>
        <dbReference type="ARBA" id="ARBA00022842"/>
    </source>
</evidence>
<comment type="caution">
    <text evidence="18">The sequence shown here is derived from an EMBL/GenBank/DDBJ whole genome shotgun (WGS) entry which is preliminary data.</text>
</comment>
<keyword evidence="9" id="KW-1002">Plastid outer membrane</keyword>
<comment type="cofactor">
    <cofactor evidence="1">
        <name>Mg(2+)</name>
        <dbReference type="ChEBI" id="CHEBI:18420"/>
    </cofactor>
</comment>
<feature type="compositionally biased region" description="Basic and acidic residues" evidence="16">
    <location>
        <begin position="240"/>
        <end position="259"/>
    </location>
</feature>
<evidence type="ECO:0000256" key="1">
    <source>
        <dbReference type="ARBA" id="ARBA00001946"/>
    </source>
</evidence>
<evidence type="ECO:0000256" key="5">
    <source>
        <dbReference type="ARBA" id="ARBA00022692"/>
    </source>
</evidence>
<keyword evidence="7" id="KW-0547">Nucleotide-binding</keyword>
<evidence type="ECO:0000256" key="4">
    <source>
        <dbReference type="ARBA" id="ARBA00022640"/>
    </source>
</evidence>
<dbReference type="OrthoDB" id="8954335at2759"/>
<organism evidence="18 19">
    <name type="scientific">Tetracentron sinense</name>
    <name type="common">Spur-leaf</name>
    <dbReference type="NCBI Taxonomy" id="13715"/>
    <lineage>
        <taxon>Eukaryota</taxon>
        <taxon>Viridiplantae</taxon>
        <taxon>Streptophyta</taxon>
        <taxon>Embryophyta</taxon>
        <taxon>Tracheophyta</taxon>
        <taxon>Spermatophyta</taxon>
        <taxon>Magnoliopsida</taxon>
        <taxon>Trochodendrales</taxon>
        <taxon>Trochodendraceae</taxon>
        <taxon>Tetracentron</taxon>
    </lineage>
</organism>
<keyword evidence="13" id="KW-0342">GTP-binding</keyword>
<dbReference type="InterPro" id="IPR045058">
    <property type="entry name" value="GIMA/IAN/Toc"/>
</dbReference>
<dbReference type="PANTHER" id="PTHR10903">
    <property type="entry name" value="GTPASE, IMAP FAMILY MEMBER-RELATED"/>
    <property type="match status" value="1"/>
</dbReference>
<gene>
    <name evidence="18" type="ORF">HHK36_001438</name>
</gene>
<dbReference type="GO" id="GO:0015031">
    <property type="term" value="P:protein transport"/>
    <property type="evidence" value="ECO:0007669"/>
    <property type="project" value="UniProtKB-KW"/>
</dbReference>
<reference evidence="18 19" key="1">
    <citation type="submission" date="2020-04" db="EMBL/GenBank/DDBJ databases">
        <title>Plant Genome Project.</title>
        <authorList>
            <person name="Zhang R.-G."/>
        </authorList>
    </citation>
    <scope>NUCLEOTIDE SEQUENCE [LARGE SCALE GENOMIC DNA]</scope>
    <source>
        <strain evidence="18">YNK0</strain>
        <tissue evidence="18">Leaf</tissue>
    </source>
</reference>
<keyword evidence="5" id="KW-0812">Transmembrane</keyword>
<feature type="compositionally biased region" description="Basic and acidic residues" evidence="16">
    <location>
        <begin position="184"/>
        <end position="209"/>
    </location>
</feature>
<evidence type="ECO:0000256" key="12">
    <source>
        <dbReference type="ARBA" id="ARBA00022989"/>
    </source>
</evidence>
<dbReference type="InterPro" id="IPR006703">
    <property type="entry name" value="G_AIG1"/>
</dbReference>
<accession>A0A835A2R7</accession>
<evidence type="ECO:0000259" key="17">
    <source>
        <dbReference type="PROSITE" id="PS51720"/>
    </source>
</evidence>
<sequence>MQRKLFRVCGCNALVERVIHGFHESKDSEGDVFEEAMDSHPEDVSTQEHLLEHPGKPVLEELEADNFEEAVNQPFEDQSHEEEQPTIVEEKIEDLMAAEPVFEIGVGDVVVDEEDTAKNLPVEINGLENGGVVGNGEAKMKGSFVVGETKPLMDGNEVDGGCDVVLEKSRNGDLDNTNLAETPVIHEKGENGDDNKVEADASARPNTEHQDDESWELKDASASLHTSVGEENCGDSKPQPVDEKVDEEKHRSEKSREPEILSAADVVSSSRDPADPAPPPRPAGLGRAAPLLEPTPRASPQSRVNGAVPQRQAQIAEDPMNGKAEGNDETCEKLQMIRVKFLHVAHRLGQSRRLDKNPLISLALSCTDAFQLATMKVQDVVGTVQGIKVRVIDTPGLLPSWSDQHQNEKIFQSVKQFIKKTPPDIVLYLDRLDMQSRDFGDMPLLSTITEIFGPSIWFNAIVVLTHAACAPPDGPNGTASSYDMFVTQRSHVVQQAIRQAAAGDMRLMNPVSLVENYSACRINRAG</sequence>
<evidence type="ECO:0000256" key="15">
    <source>
        <dbReference type="ARBA" id="ARBA00023766"/>
    </source>
</evidence>
<evidence type="ECO:0000256" key="9">
    <source>
        <dbReference type="ARBA" id="ARBA00022805"/>
    </source>
</evidence>
<dbReference type="PANTHER" id="PTHR10903:SF135">
    <property type="entry name" value="TRANSLOCASE OF CHLOROPLAST 120, CHLOROPLASTIC-RELATED"/>
    <property type="match status" value="1"/>
</dbReference>
<keyword evidence="3" id="KW-0150">Chloroplast</keyword>
<feature type="region of interest" description="Disordered" evidence="16">
    <location>
        <begin position="173"/>
        <end position="327"/>
    </location>
</feature>
<evidence type="ECO:0000256" key="7">
    <source>
        <dbReference type="ARBA" id="ARBA00022741"/>
    </source>
</evidence>
<evidence type="ECO:0000256" key="3">
    <source>
        <dbReference type="ARBA" id="ARBA00022528"/>
    </source>
</evidence>
<proteinExistence type="predicted"/>
<keyword evidence="10" id="KW-0460">Magnesium</keyword>
<keyword evidence="19" id="KW-1185">Reference proteome</keyword>
<feature type="compositionally biased region" description="Low complexity" evidence="16">
    <location>
        <begin position="283"/>
        <end position="292"/>
    </location>
</feature>
<protein>
    <recommendedName>
        <fullName evidence="17">AIG1-type G domain-containing protein</fullName>
    </recommendedName>
</protein>
<keyword evidence="6" id="KW-0479">Metal-binding</keyword>
<evidence type="ECO:0000256" key="2">
    <source>
        <dbReference type="ARBA" id="ARBA00022448"/>
    </source>
</evidence>
<dbReference type="PROSITE" id="PS51720">
    <property type="entry name" value="G_AIG1"/>
    <property type="match status" value="1"/>
</dbReference>
<evidence type="ECO:0000313" key="19">
    <source>
        <dbReference type="Proteomes" id="UP000655225"/>
    </source>
</evidence>
<dbReference type="Gene3D" id="3.40.50.300">
    <property type="entry name" value="P-loop containing nucleotide triphosphate hydrolases"/>
    <property type="match status" value="1"/>
</dbReference>
<dbReference type="InterPro" id="IPR027417">
    <property type="entry name" value="P-loop_NTPase"/>
</dbReference>
<dbReference type="GO" id="GO:0046872">
    <property type="term" value="F:metal ion binding"/>
    <property type="evidence" value="ECO:0007669"/>
    <property type="project" value="UniProtKB-KW"/>
</dbReference>
<feature type="domain" description="AIG1-type G" evidence="17">
    <location>
        <begin position="337"/>
        <end position="526"/>
    </location>
</feature>
<evidence type="ECO:0000256" key="11">
    <source>
        <dbReference type="ARBA" id="ARBA00022927"/>
    </source>
</evidence>
<keyword evidence="4" id="KW-0934">Plastid</keyword>
<keyword evidence="11" id="KW-0653">Protein transport</keyword>
<name>A0A835A2R7_TETSI</name>
<dbReference type="AlphaFoldDB" id="A0A835A2R7"/>
<dbReference type="GO" id="GO:0005525">
    <property type="term" value="F:GTP binding"/>
    <property type="evidence" value="ECO:0007669"/>
    <property type="project" value="UniProtKB-KW"/>
</dbReference>
<dbReference type="SUPFAM" id="SSF52540">
    <property type="entry name" value="P-loop containing nucleoside triphosphate hydrolases"/>
    <property type="match status" value="1"/>
</dbReference>
<dbReference type="GO" id="GO:0009707">
    <property type="term" value="C:chloroplast outer membrane"/>
    <property type="evidence" value="ECO:0007669"/>
    <property type="project" value="UniProtKB-SubCell"/>
</dbReference>
<evidence type="ECO:0000313" key="18">
    <source>
        <dbReference type="EMBL" id="KAF8413451.1"/>
    </source>
</evidence>
<evidence type="ECO:0000256" key="13">
    <source>
        <dbReference type="ARBA" id="ARBA00023134"/>
    </source>
</evidence>
<dbReference type="Proteomes" id="UP000655225">
    <property type="component" value="Unassembled WGS sequence"/>
</dbReference>
<keyword evidence="12" id="KW-1133">Transmembrane helix</keyword>
<evidence type="ECO:0000256" key="14">
    <source>
        <dbReference type="ARBA" id="ARBA00023136"/>
    </source>
</evidence>
<keyword evidence="8" id="KW-0378">Hydrolase</keyword>
<keyword evidence="2" id="KW-0813">Transport</keyword>
<keyword evidence="14" id="KW-0472">Membrane</keyword>